<sequence length="1104" mass="119880">MTDTVAPREDRLVVPEAWLDGLLPFRGRRTGPPVELDPDAPERLRGLAKAHDADLRAALAQPDNQDFAAAGLRHLDGGLDAYGAGVVAVLLRGSDRHKSPSMLRPELDAWVLEHGLAFALTASLAALQVNPWNLYQRGKAIDIAQRKLAVVRLGHVGALFHEVQQGVKALRGLIAAADEAEYAAVVAAAAAFRTGPTERFLVGLLLPEQREWVDEVCREYKDLDGYYTDKILWEFVSTSEQLTAAGLSKLERWEAGTHLTGTLLHNLGAASLPVFTATLRQQVDGDGRANLLEAVGLIPGDEPMSYLVGNLAEPGVYRAAASAAARFPRRALRAIAAADAALAPELRPRLASLAALVPEAVRAAHPDRAAIEALLACSSVPEAAVDDLPTLLTSPPWTKKRPKTKPVVLDGLAAPDGIAVTWAEGERERWSVPEANYFRNHTEDDWHHSIRRAGKHHDGRMYAIALAYAPLAIAAEALEKWDGAFAPYTSSDINVVLSRFEADVAQRILVHLRKNAADHRALVPILSLDAARLAADWFDRLKSARASAVAWFDRHGTEGARMLVPDALGADKRARRVAEGALAFIAARQGDAVVEAAAASYGDDAAAAIRDLLDGDPLEPRGVKLPKPGAWADPAMLPQVLAGDRALPAESVRHLITVLALTTPEYPYAGLDVVAEACDRASLARFSRALFQVWLAEGGPSKDGWALTQLAHFADDDTVRLLAPKIREWPGLSQHKRAVNGLGVLGAIGTEEALRAIQGIAEKVKFKALKQEAGVQIETIAAELGLSRDQLADRLVPGFGLGDEALVLDYGPRKFTVVFDEQLKPYVTDEDGKPRKSLPKPGAKDDAAVADAAYQRFSLLKKELRTAASDQVSRLEAAMVNARTWNADEFRRFFAEHPLVKHLARRLVWLAEADGARTGFRIAEDGSYSDAADDAFTLPENAVVRLAHPIHMEPKEVDAWAEVLADYEILQPFDQLARPVMAFTEDELATGHLTRFEDKQVEVGRLLGLTKRGWRRAAPEDGGVEPGIHYPLPSGGYVTIALSPGIWVGMIAENPVQKLESVHIGHSEVYWYDRSRETQRMPEGIDPLTASEILVALERLTAGS</sequence>
<reference evidence="3" key="1">
    <citation type="submission" date="2016-10" db="EMBL/GenBank/DDBJ databases">
        <authorList>
            <person name="Varghese N."/>
            <person name="Submissions S."/>
        </authorList>
    </citation>
    <scope>NUCLEOTIDE SEQUENCE [LARGE SCALE GENOMIC DNA]</scope>
    <source>
        <strain evidence="3">CGMCC 4.3516</strain>
    </source>
</reference>
<dbReference type="AlphaFoldDB" id="A0A1G6WJI4"/>
<name>A0A1G6WJI4_9ACTN</name>
<protein>
    <recommendedName>
        <fullName evidence="1">DUF4132 domain-containing protein</fullName>
    </recommendedName>
</protein>
<evidence type="ECO:0000313" key="2">
    <source>
        <dbReference type="EMBL" id="SDD66120.1"/>
    </source>
</evidence>
<organism evidence="2 3">
    <name type="scientific">Glycomyces harbinensis</name>
    <dbReference type="NCBI Taxonomy" id="58114"/>
    <lineage>
        <taxon>Bacteria</taxon>
        <taxon>Bacillati</taxon>
        <taxon>Actinomycetota</taxon>
        <taxon>Actinomycetes</taxon>
        <taxon>Glycomycetales</taxon>
        <taxon>Glycomycetaceae</taxon>
        <taxon>Glycomyces</taxon>
    </lineage>
</organism>
<evidence type="ECO:0000313" key="3">
    <source>
        <dbReference type="Proteomes" id="UP000198949"/>
    </source>
</evidence>
<dbReference type="InterPro" id="IPR025406">
    <property type="entry name" value="DUF4132"/>
</dbReference>
<accession>A0A1G6WJI4</accession>
<dbReference type="Pfam" id="PF13569">
    <property type="entry name" value="DUF4132"/>
    <property type="match status" value="1"/>
</dbReference>
<dbReference type="STRING" id="58114.SAMN05216270_10680"/>
<gene>
    <name evidence="2" type="ORF">SAMN05216270_10680</name>
</gene>
<feature type="domain" description="DUF4132" evidence="1">
    <location>
        <begin position="832"/>
        <end position="1014"/>
    </location>
</feature>
<dbReference type="Proteomes" id="UP000198949">
    <property type="component" value="Unassembled WGS sequence"/>
</dbReference>
<dbReference type="RefSeq" id="WP_091034269.1">
    <property type="nucleotide sequence ID" value="NZ_FNAD01000006.1"/>
</dbReference>
<evidence type="ECO:0000259" key="1">
    <source>
        <dbReference type="Pfam" id="PF13569"/>
    </source>
</evidence>
<dbReference type="OrthoDB" id="4554725at2"/>
<proteinExistence type="predicted"/>
<keyword evidence="3" id="KW-1185">Reference proteome</keyword>
<dbReference type="EMBL" id="FNAD01000006">
    <property type="protein sequence ID" value="SDD66120.1"/>
    <property type="molecule type" value="Genomic_DNA"/>
</dbReference>